<dbReference type="GO" id="GO:0007165">
    <property type="term" value="P:signal transduction"/>
    <property type="evidence" value="ECO:0007669"/>
    <property type="project" value="InterPro"/>
</dbReference>
<dbReference type="STRING" id="47854.GA0070603_1033"/>
<evidence type="ECO:0000313" key="2">
    <source>
        <dbReference type="EMBL" id="SCL50639.1"/>
    </source>
</evidence>
<name>A0A1C6U9V6_9ACTN</name>
<accession>A0A1C6U9V6</accession>
<gene>
    <name evidence="2" type="ORF">GA0070603_1033</name>
</gene>
<dbReference type="SUPFAM" id="SSF52200">
    <property type="entry name" value="Toll/Interleukin receptor TIR domain"/>
    <property type="match status" value="1"/>
</dbReference>
<dbReference type="Gene3D" id="3.40.50.10140">
    <property type="entry name" value="Toll/interleukin-1 receptor homology (TIR) domain"/>
    <property type="match status" value="1"/>
</dbReference>
<feature type="domain" description="TIR" evidence="1">
    <location>
        <begin position="1"/>
        <end position="151"/>
    </location>
</feature>
<evidence type="ECO:0000259" key="1">
    <source>
        <dbReference type="PROSITE" id="PS50104"/>
    </source>
</evidence>
<dbReference type="InterPro" id="IPR000157">
    <property type="entry name" value="TIR_dom"/>
</dbReference>
<reference evidence="3" key="1">
    <citation type="submission" date="2016-06" db="EMBL/GenBank/DDBJ databases">
        <authorList>
            <person name="Varghese N."/>
            <person name="Submissions Spin"/>
        </authorList>
    </citation>
    <scope>NUCLEOTIDE SEQUENCE [LARGE SCALE GENOMIC DNA]</scope>
    <source>
        <strain evidence="3">DSM 44151</strain>
    </source>
</reference>
<dbReference type="Pfam" id="PF13676">
    <property type="entry name" value="TIR_2"/>
    <property type="match status" value="1"/>
</dbReference>
<dbReference type="InterPro" id="IPR035897">
    <property type="entry name" value="Toll_tir_struct_dom_sf"/>
</dbReference>
<keyword evidence="3" id="KW-1185">Reference proteome</keyword>
<sequence>MGGIFINYRTADSAFGAVMLDQKLVERFGESAVFRDNRSLSLGNKFEPVLWKRLRSSDIVIVVIGPHWLSEATRGGRRIDDPEDFVHREIVEALRLDLDIVPVLIGDTPLPKPEHLPPALRSLPGYQYVSIRARDPESDIDRLVNQLAGLPALAALASHSASPQPAGVDGNQHSVHTHVDTVHGENIVFGFQNRG</sequence>
<dbReference type="Proteomes" id="UP000198605">
    <property type="component" value="Unassembled WGS sequence"/>
</dbReference>
<organism evidence="2 3">
    <name type="scientific">Micromonospora chersina</name>
    <dbReference type="NCBI Taxonomy" id="47854"/>
    <lineage>
        <taxon>Bacteria</taxon>
        <taxon>Bacillati</taxon>
        <taxon>Actinomycetota</taxon>
        <taxon>Actinomycetes</taxon>
        <taxon>Micromonosporales</taxon>
        <taxon>Micromonosporaceae</taxon>
        <taxon>Micromonospora</taxon>
    </lineage>
</organism>
<dbReference type="PROSITE" id="PS50104">
    <property type="entry name" value="TIR"/>
    <property type="match status" value="1"/>
</dbReference>
<evidence type="ECO:0000313" key="3">
    <source>
        <dbReference type="Proteomes" id="UP000198605"/>
    </source>
</evidence>
<protein>
    <submittedName>
        <fullName evidence="2">TIR domain-containing protein</fullName>
    </submittedName>
</protein>
<proteinExistence type="predicted"/>
<dbReference type="EMBL" id="FMIB01000002">
    <property type="protein sequence ID" value="SCL50639.1"/>
    <property type="molecule type" value="Genomic_DNA"/>
</dbReference>
<dbReference type="AlphaFoldDB" id="A0A1C6U9V6"/>